<evidence type="ECO:0000256" key="1">
    <source>
        <dbReference type="SAM" id="MobiDB-lite"/>
    </source>
</evidence>
<accession>A0A5M3TC20</accession>
<dbReference type="EMBL" id="BIMW01000116">
    <property type="protein sequence ID" value="GCE94979.1"/>
    <property type="molecule type" value="Genomic_DNA"/>
</dbReference>
<dbReference type="Pfam" id="PF05272">
    <property type="entry name" value="VapE-like_dom"/>
    <property type="match status" value="1"/>
</dbReference>
<comment type="caution">
    <text evidence="3">The sequence shown here is derived from an EMBL/GenBank/DDBJ whole genome shotgun (WGS) entry which is preliminary data.</text>
</comment>
<gene>
    <name evidence="3" type="ORF">NIES46_30390</name>
</gene>
<dbReference type="RefSeq" id="WP_006617531.1">
    <property type="nucleotide sequence ID" value="NZ_BIMW01000116.1"/>
</dbReference>
<evidence type="ECO:0000259" key="2">
    <source>
        <dbReference type="SMART" id="SM00943"/>
    </source>
</evidence>
<feature type="region of interest" description="Disordered" evidence="1">
    <location>
        <begin position="699"/>
        <end position="721"/>
    </location>
</feature>
<reference evidence="3 4" key="1">
    <citation type="journal article" date="2019" name="J Genomics">
        <title>The Draft Genome of a Hydrogen-producing Cyanobacterium, Arthrospira platensis NIES-46.</title>
        <authorList>
            <person name="Suzuki S."/>
            <person name="Yamaguchi H."/>
            <person name="Kawachi M."/>
        </authorList>
    </citation>
    <scope>NUCLEOTIDE SEQUENCE [LARGE SCALE GENOMIC DNA]</scope>
    <source>
        <strain evidence="3 4">NIES-46</strain>
    </source>
</reference>
<feature type="domain" description="DNA primase/polymerase bifunctional N-terminal" evidence="2">
    <location>
        <begin position="16"/>
        <end position="181"/>
    </location>
</feature>
<dbReference type="CDD" id="cd04859">
    <property type="entry name" value="Prim_Pol"/>
    <property type="match status" value="1"/>
</dbReference>
<dbReference type="InterPro" id="IPR015330">
    <property type="entry name" value="DNA_primase/pol_bifunc_N"/>
</dbReference>
<dbReference type="GeneID" id="301683845"/>
<protein>
    <recommendedName>
        <fullName evidence="2">DNA primase/polymerase bifunctional N-terminal domain-containing protein</fullName>
    </recommendedName>
</protein>
<dbReference type="PANTHER" id="PTHR34985:SF1">
    <property type="entry name" value="SLR0554 PROTEIN"/>
    <property type="match status" value="1"/>
</dbReference>
<evidence type="ECO:0000313" key="3">
    <source>
        <dbReference type="EMBL" id="GCE94979.1"/>
    </source>
</evidence>
<organism evidence="3 4">
    <name type="scientific">Limnospira platensis NIES-46</name>
    <dbReference type="NCBI Taxonomy" id="1236695"/>
    <lineage>
        <taxon>Bacteria</taxon>
        <taxon>Bacillati</taxon>
        <taxon>Cyanobacteriota</taxon>
        <taxon>Cyanophyceae</taxon>
        <taxon>Oscillatoriophycideae</taxon>
        <taxon>Oscillatoriales</taxon>
        <taxon>Sirenicapillariaceae</taxon>
        <taxon>Limnospira</taxon>
    </lineage>
</organism>
<sequence length="908" mass="103174">MAIIKQSKTVSKLIAAISSIPSDWVLTPVNGEKAPYRTGWQKESAISRDVLVDEISKGRAKGYGLRTGKVSGGIVAIDADGHKAHELAESLGGLPPTVSFTSGKEGRAQYLYLIPDTYWDKITTKKLPTGHKSSDGKEELLELRWDGCQSVLPPSKHPETGEYKWLKSPNEIDIAQAPLWVINKMLKETPQPMPLVVLPESIPLEACLTKDDRQLLKTGASQGSRNDSAAKLARNLIGTHNWLHSNGERCQDDPHILFNNYCDRCNPPLPPRERGAIWKSAEKSNPTPTLSEDYLTNCVKSYRRQPTHTPTHWTEKDAINTVVKCDLQILKDIEKIKRAFGERIRYNTRFKVIEIDGEPINPDAPEIDLAKKGGVEIKGSLRIKNQIILDVAQSNSFDPFEDYLEDCHKKWDGQNRINGAAKRYFGTDNPLHQRYLECLLVGTVARTKKPGCKFDTLLILHGQQGIGKSTWFRTMVGDDFFCDDMGDFKEKDERLKMHQSVWTEWAEVENNISRSTSGKIKAFITTQTDNIRPPYAQRSTAYPRANVLVGSTNRTDFNHDETGARRFMVIPVSQVIPTNLVEDERDQLWGEVVELYRQGRCFYLTREEQQQANLLNKEFTEHSYLHELIEQFVTDKDTVTTEEIKDYLGKLDGEKIKTNEFNRIEREIRKVMTNLGFSQKRFNRNGTKRMGYIKDQPVREADRQTGSGQAAEKVGVHPETPTQQLIQTERTGRTGRQANFVKNDLNTANCVVGPVKNGTLGPDPDSQSDGRGFDVGEIPDTFYCDTTEECEDAIKKIFIDLYNNKEHRIRKNKLIAKFADTELAELTITRLLDSWMLQEIKDYVYVIPQRIRNTWFSAGKTVVINKEDDPLCSYHAEITQVVSKNKVAVKVGNNYGIYEIKYLRPKQD</sequence>
<dbReference type="InterPro" id="IPR007936">
    <property type="entry name" value="VapE-like_dom"/>
</dbReference>
<dbReference type="Pfam" id="PF09250">
    <property type="entry name" value="Prim-Pol"/>
    <property type="match status" value="1"/>
</dbReference>
<evidence type="ECO:0000313" key="4">
    <source>
        <dbReference type="Proteomes" id="UP000326169"/>
    </source>
</evidence>
<proteinExistence type="predicted"/>
<dbReference type="PANTHER" id="PTHR34985">
    <property type="entry name" value="SLR0554 PROTEIN"/>
    <property type="match status" value="1"/>
</dbReference>
<name>A0A5M3TC20_LIMPL</name>
<dbReference type="SMART" id="SM00943">
    <property type="entry name" value="Prim-Pol"/>
    <property type="match status" value="1"/>
</dbReference>
<dbReference type="Proteomes" id="UP000326169">
    <property type="component" value="Unassembled WGS sequence"/>
</dbReference>
<keyword evidence="4" id="KW-1185">Reference proteome</keyword>